<dbReference type="GO" id="GO:0009252">
    <property type="term" value="P:peptidoglycan biosynthetic process"/>
    <property type="evidence" value="ECO:0007669"/>
    <property type="project" value="UniProtKB-UniPathway"/>
</dbReference>
<dbReference type="EMBL" id="CVRF01000001">
    <property type="protein sequence ID" value="CRK85553.1"/>
    <property type="molecule type" value="Genomic_DNA"/>
</dbReference>
<accession>A0A0M6W6U7</accession>
<evidence type="ECO:0000256" key="2">
    <source>
        <dbReference type="ARBA" id="ARBA00004249"/>
    </source>
</evidence>
<keyword evidence="8" id="KW-1003">Cell membrane</keyword>
<dbReference type="GO" id="GO:0006508">
    <property type="term" value="P:proteolysis"/>
    <property type="evidence" value="ECO:0007669"/>
    <property type="project" value="UniProtKB-KW"/>
</dbReference>
<dbReference type="InterPro" id="IPR023346">
    <property type="entry name" value="Lysozyme-like_dom_sf"/>
</dbReference>
<evidence type="ECO:0000256" key="6">
    <source>
        <dbReference type="ARBA" id="ARBA00012448"/>
    </source>
</evidence>
<comment type="function">
    <text evidence="1">Cell wall formation. Synthesis of cross-linked peptidoglycan from the lipid intermediates. The enzyme has a penicillin-insensitive transglycosylase N-terminal domain (formation of linear glycan strands) and a penicillin-sensitive transpeptidase C-terminal domain (cross-linking of the peptide subunits).</text>
</comment>
<proteinExistence type="inferred from homology"/>
<keyword evidence="12 32" id="KW-0328">Glycosyltransferase</keyword>
<evidence type="ECO:0000256" key="11">
    <source>
        <dbReference type="ARBA" id="ARBA00022670"/>
    </source>
</evidence>
<evidence type="ECO:0000256" key="3">
    <source>
        <dbReference type="ARBA" id="ARBA00004752"/>
    </source>
</evidence>
<dbReference type="GO" id="GO:0071555">
    <property type="term" value="P:cell wall organization"/>
    <property type="evidence" value="ECO:0007669"/>
    <property type="project" value="UniProtKB-KW"/>
</dbReference>
<keyword evidence="33" id="KW-1185">Reference proteome</keyword>
<dbReference type="GO" id="GO:0008955">
    <property type="term" value="F:peptidoglycan glycosyltransferase activity"/>
    <property type="evidence" value="ECO:0007669"/>
    <property type="project" value="UniProtKB-EC"/>
</dbReference>
<evidence type="ECO:0000256" key="4">
    <source>
        <dbReference type="ARBA" id="ARBA00007090"/>
    </source>
</evidence>
<comment type="similarity">
    <text evidence="5">In the N-terminal section; belongs to the glycosyltransferase 51 family.</text>
</comment>
<keyword evidence="21" id="KW-0046">Antibiotic resistance</keyword>
<dbReference type="InterPro" id="IPR001264">
    <property type="entry name" value="Glyco_trans_51"/>
</dbReference>
<dbReference type="PANTHER" id="PTHR32282">
    <property type="entry name" value="BINDING PROTEIN TRANSPEPTIDASE, PUTATIVE-RELATED"/>
    <property type="match status" value="1"/>
</dbReference>
<evidence type="ECO:0000259" key="29">
    <source>
        <dbReference type="Pfam" id="PF00905"/>
    </source>
</evidence>
<sequence length="830" mass="94803">MKVVKFLFIFIFCCLFFGIISLFSIYKYVENTLPDVATMKDVRLQIPMQVFSSDNKLIAQYGEKRRISLLLKEIPSLMVQAFIATEDSRFYNHHGIDFIGIFRALMMIITSGYPSQGASTITQQLARNFYLNPEKTFLRKIKEAILAFRIEQLFTKSEIIELYLNKIYLGNRAYGVGAAAYVYFGKKVSELNLNEIAMIAGLPKAPSIFNPFYSYKRAINRRNIVLSRMLEEKYITQNQYNQTRKEKIKTCYHSPKIDFSAPYLAEMVRRTLYDKYGENAYTDGYKVYTTLISKHQLAANFSLRENLIKYDLRHGYRGAAEILWKLGEKPWKIKKIIEKLKKIPVCVPLIPAVVMSTTKIEANILLSDGLQKQITMTGISWARKYISETKQGLKPKTIDSVIKEGELIWVRRVKNTWWLCQIPEINAAFISLNPNDGAITSLVGGFDFNISKFNRATQLLRQVGSSIKPFLYTAALDKGMTLSSLINDVPITRWDSKTGLEWKPKNSPPKYEGPIRLRQGLGQSKNVVMVRVMRAIGVDYAAEYLTRFGFPDECIDRTEALALGSPSFTPIQMARAYSVIVNGGYLVDPYYILKIKDYYNKVIFEVNPKISCQNCIDIPVIYNEKYNTNIESNKSDNTQNKIMQLEISDEHINQKKIYAPHVISAELAFLIKDALMTNIYGQENWSGTAWRAVNIFNGRRDIGGKTGTTNNLRDAWFSGYGPDVVASTWIGFDDNKRTLGRTSNYGSEMGANSAQPIWNDFMKFILNDISIKNIFLPKGIVSVLIDDKTGKLGFSRKEYYINGTEPKDFALEEIGTNITIENSIDREELF</sequence>
<keyword evidence="23" id="KW-0961">Cell wall biogenesis/degradation</keyword>
<evidence type="ECO:0000256" key="8">
    <source>
        <dbReference type="ARBA" id="ARBA00022475"/>
    </source>
</evidence>
<dbReference type="InterPro" id="IPR031376">
    <property type="entry name" value="PCB_OB"/>
</dbReference>
<dbReference type="SUPFAM" id="SSF56601">
    <property type="entry name" value="beta-lactamase/transpeptidase-like"/>
    <property type="match status" value="1"/>
</dbReference>
<dbReference type="GO" id="GO:0046677">
    <property type="term" value="P:response to antibiotic"/>
    <property type="evidence" value="ECO:0007669"/>
    <property type="project" value="UniProtKB-KW"/>
</dbReference>
<evidence type="ECO:0000256" key="14">
    <source>
        <dbReference type="ARBA" id="ARBA00022692"/>
    </source>
</evidence>
<evidence type="ECO:0000313" key="32">
    <source>
        <dbReference type="EMBL" id="CRK85553.1"/>
    </source>
</evidence>
<comment type="similarity">
    <text evidence="4">In the C-terminal section; belongs to the transpeptidase family.</text>
</comment>
<keyword evidence="10" id="KW-0121">Carboxypeptidase</keyword>
<dbReference type="SUPFAM" id="SSF53955">
    <property type="entry name" value="Lysozyme-like"/>
    <property type="match status" value="1"/>
</dbReference>
<gene>
    <name evidence="32" type="primary">mrcA</name>
    <name evidence="32" type="ORF">SOFFGTOCOR_0111</name>
</gene>
<dbReference type="GO" id="GO:0008658">
    <property type="term" value="F:penicillin binding"/>
    <property type="evidence" value="ECO:0007669"/>
    <property type="project" value="InterPro"/>
</dbReference>
<dbReference type="EC" id="3.4.16.4" evidence="6"/>
<feature type="domain" description="Glycosyl transferase family 51" evidence="30">
    <location>
        <begin position="55"/>
        <end position="229"/>
    </location>
</feature>
<evidence type="ECO:0000256" key="18">
    <source>
        <dbReference type="ARBA" id="ARBA00022984"/>
    </source>
</evidence>
<dbReference type="FunFam" id="1.10.3810.10:FF:000003">
    <property type="entry name" value="Penicillin-binding protein 1a"/>
    <property type="match status" value="1"/>
</dbReference>
<name>A0A0M6W6U7_9GAMM</name>
<evidence type="ECO:0000256" key="12">
    <source>
        <dbReference type="ARBA" id="ARBA00022676"/>
    </source>
</evidence>
<feature type="domain" description="Penicillin-binding protein OB-like" evidence="31">
    <location>
        <begin position="316"/>
        <end position="425"/>
    </location>
</feature>
<dbReference type="GO" id="GO:0030288">
    <property type="term" value="C:outer membrane-bounded periplasmic space"/>
    <property type="evidence" value="ECO:0007669"/>
    <property type="project" value="TreeGrafter"/>
</dbReference>
<dbReference type="NCBIfam" id="TIGR02074">
    <property type="entry name" value="PBP_1a_fam"/>
    <property type="match status" value="1"/>
</dbReference>
<evidence type="ECO:0000256" key="24">
    <source>
        <dbReference type="ARBA" id="ARBA00034000"/>
    </source>
</evidence>
<evidence type="ECO:0000256" key="23">
    <source>
        <dbReference type="ARBA" id="ARBA00023316"/>
    </source>
</evidence>
<keyword evidence="9" id="KW-0997">Cell inner membrane</keyword>
<keyword evidence="16" id="KW-0133">Cell shape</keyword>
<dbReference type="Pfam" id="PF17092">
    <property type="entry name" value="PCB_OB"/>
    <property type="match status" value="1"/>
</dbReference>
<evidence type="ECO:0000256" key="21">
    <source>
        <dbReference type="ARBA" id="ARBA00023251"/>
    </source>
</evidence>
<dbReference type="FunFam" id="3.40.710.10:FF:000010">
    <property type="entry name" value="Penicillin-binding protein 1A"/>
    <property type="match status" value="1"/>
</dbReference>
<dbReference type="Pfam" id="PF00912">
    <property type="entry name" value="Transgly"/>
    <property type="match status" value="1"/>
</dbReference>
<feature type="domain" description="Penicillin-binding protein transpeptidase" evidence="29">
    <location>
        <begin position="429"/>
        <end position="723"/>
    </location>
</feature>
<evidence type="ECO:0000256" key="25">
    <source>
        <dbReference type="ARBA" id="ARBA00044770"/>
    </source>
</evidence>
<evidence type="ECO:0000259" key="30">
    <source>
        <dbReference type="Pfam" id="PF00912"/>
    </source>
</evidence>
<dbReference type="AlphaFoldDB" id="A0A0M6W6U7"/>
<evidence type="ECO:0000256" key="5">
    <source>
        <dbReference type="ARBA" id="ARBA00007739"/>
    </source>
</evidence>
<keyword evidence="15 32" id="KW-0378">Hydrolase</keyword>
<evidence type="ECO:0000256" key="9">
    <source>
        <dbReference type="ARBA" id="ARBA00022519"/>
    </source>
</evidence>
<dbReference type="InterPro" id="IPR050396">
    <property type="entry name" value="Glycosyltr_51/Transpeptidase"/>
</dbReference>
<evidence type="ECO:0000256" key="22">
    <source>
        <dbReference type="ARBA" id="ARBA00023268"/>
    </source>
</evidence>
<evidence type="ECO:0000256" key="17">
    <source>
        <dbReference type="ARBA" id="ARBA00022968"/>
    </source>
</evidence>
<reference evidence="33" key="1">
    <citation type="submission" date="2015-05" db="EMBL/GenBank/DDBJ databases">
        <authorList>
            <person name="Manzano-Marin A."/>
        </authorList>
    </citation>
    <scope>NUCLEOTIDE SEQUENCE [LARGE SCALE GENOMIC DNA]</scope>
    <source>
        <strain evidence="33">officinalis</strain>
    </source>
</reference>
<keyword evidence="19 28" id="KW-1133">Transmembrane helix</keyword>
<evidence type="ECO:0000256" key="28">
    <source>
        <dbReference type="SAM" id="Phobius"/>
    </source>
</evidence>
<dbReference type="Gene3D" id="1.10.3810.10">
    <property type="entry name" value="Biosynthetic peptidoglycan transglycosylase-like"/>
    <property type="match status" value="1"/>
</dbReference>
<evidence type="ECO:0000259" key="31">
    <source>
        <dbReference type="Pfam" id="PF17092"/>
    </source>
</evidence>
<dbReference type="EC" id="2.4.99.28" evidence="25"/>
<dbReference type="STRING" id="1715285.SOFFGTOCOR_0111"/>
<dbReference type="Gene3D" id="3.40.710.10">
    <property type="entry name" value="DD-peptidase/beta-lactamase superfamily"/>
    <property type="match status" value="2"/>
</dbReference>
<keyword evidence="11" id="KW-0645">Protease</keyword>
<dbReference type="PANTHER" id="PTHR32282:SF27">
    <property type="entry name" value="PENICILLIN-BINDING PROTEIN 1A"/>
    <property type="match status" value="1"/>
</dbReference>
<keyword evidence="13 32" id="KW-0808">Transferase</keyword>
<keyword evidence="22" id="KW-0511">Multifunctional enzyme</keyword>
<keyword evidence="18" id="KW-0573">Peptidoglycan synthesis</keyword>
<comment type="pathway">
    <text evidence="27">Glycan biosynthesis.</text>
</comment>
<dbReference type="GO" id="GO:0005886">
    <property type="term" value="C:plasma membrane"/>
    <property type="evidence" value="ECO:0007669"/>
    <property type="project" value="UniProtKB-SubCell"/>
</dbReference>
<dbReference type="NCBIfam" id="NF008643">
    <property type="entry name" value="PRK11636.1"/>
    <property type="match status" value="1"/>
</dbReference>
<protein>
    <recommendedName>
        <fullName evidence="7">Penicillin-binding protein 1A</fullName>
        <ecNumber evidence="25">2.4.99.28</ecNumber>
        <ecNumber evidence="6">3.4.16.4</ecNumber>
    </recommendedName>
</protein>
<evidence type="ECO:0000256" key="1">
    <source>
        <dbReference type="ARBA" id="ARBA00002624"/>
    </source>
</evidence>
<dbReference type="Pfam" id="PF00905">
    <property type="entry name" value="Transpeptidase"/>
    <property type="match status" value="1"/>
</dbReference>
<evidence type="ECO:0000256" key="20">
    <source>
        <dbReference type="ARBA" id="ARBA00023136"/>
    </source>
</evidence>
<comment type="pathway">
    <text evidence="3">Cell wall biogenesis; peptidoglycan biosynthesis.</text>
</comment>
<organism evidence="32 33">
    <name type="scientific">Candidatus Providencia siddallii</name>
    <dbReference type="NCBI Taxonomy" id="1715285"/>
    <lineage>
        <taxon>Bacteria</taxon>
        <taxon>Pseudomonadati</taxon>
        <taxon>Pseudomonadota</taxon>
        <taxon>Gammaproteobacteria</taxon>
        <taxon>Enterobacterales</taxon>
        <taxon>Morganellaceae</taxon>
        <taxon>Providencia</taxon>
    </lineage>
</organism>
<dbReference type="Proteomes" id="UP000242301">
    <property type="component" value="Unassembled WGS sequence"/>
</dbReference>
<evidence type="ECO:0000256" key="10">
    <source>
        <dbReference type="ARBA" id="ARBA00022645"/>
    </source>
</evidence>
<dbReference type="InterPro" id="IPR036950">
    <property type="entry name" value="PBP_transglycosylase"/>
</dbReference>
<keyword evidence="20 28" id="KW-0472">Membrane</keyword>
<keyword evidence="17" id="KW-0735">Signal-anchor</keyword>
<dbReference type="UniPathway" id="UPA00219"/>
<dbReference type="InterPro" id="IPR012338">
    <property type="entry name" value="Beta-lactam/transpept-like"/>
</dbReference>
<comment type="catalytic activity">
    <reaction evidence="24">
        <text>Preferential cleavage: (Ac)2-L-Lys-D-Ala-|-D-Ala. Also transpeptidation of peptidyl-alanyl moieties that are N-acyl substituents of D-alanine.</text>
        <dbReference type="EC" id="3.4.16.4"/>
    </reaction>
</comment>
<evidence type="ECO:0000256" key="13">
    <source>
        <dbReference type="ARBA" id="ARBA00022679"/>
    </source>
</evidence>
<feature type="transmembrane region" description="Helical" evidence="28">
    <location>
        <begin position="7"/>
        <end position="26"/>
    </location>
</feature>
<dbReference type="GO" id="GO:0008360">
    <property type="term" value="P:regulation of cell shape"/>
    <property type="evidence" value="ECO:0007669"/>
    <property type="project" value="UniProtKB-KW"/>
</dbReference>
<comment type="catalytic activity">
    <reaction evidence="26">
        <text>[GlcNAc-(1-&gt;4)-Mur2Ac(oyl-L-Ala-gamma-D-Glu-L-Lys-D-Ala-D-Ala)](n)-di-trans,octa-cis-undecaprenyl diphosphate + beta-D-GlcNAc-(1-&gt;4)-Mur2Ac(oyl-L-Ala-gamma-D-Glu-L-Lys-D-Ala-D-Ala)-di-trans,octa-cis-undecaprenyl diphosphate = [GlcNAc-(1-&gt;4)-Mur2Ac(oyl-L-Ala-gamma-D-Glu-L-Lys-D-Ala-D-Ala)](n+1)-di-trans,octa-cis-undecaprenyl diphosphate + di-trans,octa-cis-undecaprenyl diphosphate + H(+)</text>
        <dbReference type="Rhea" id="RHEA:23708"/>
        <dbReference type="Rhea" id="RHEA-COMP:9602"/>
        <dbReference type="Rhea" id="RHEA-COMP:9603"/>
        <dbReference type="ChEBI" id="CHEBI:15378"/>
        <dbReference type="ChEBI" id="CHEBI:58405"/>
        <dbReference type="ChEBI" id="CHEBI:60033"/>
        <dbReference type="ChEBI" id="CHEBI:78435"/>
        <dbReference type="EC" id="2.4.99.28"/>
    </reaction>
</comment>
<evidence type="ECO:0000256" key="16">
    <source>
        <dbReference type="ARBA" id="ARBA00022960"/>
    </source>
</evidence>
<dbReference type="InterPro" id="IPR001460">
    <property type="entry name" value="PCN-bd_Tpept"/>
</dbReference>
<comment type="subcellular location">
    <subcellularLocation>
        <location evidence="2">Cell inner membrane</location>
        <topology evidence="2">Single-pass type II membrane protein</topology>
    </subcellularLocation>
</comment>
<evidence type="ECO:0000256" key="27">
    <source>
        <dbReference type="ARBA" id="ARBA00060592"/>
    </source>
</evidence>
<evidence type="ECO:0000256" key="7">
    <source>
        <dbReference type="ARBA" id="ARBA00018638"/>
    </source>
</evidence>
<evidence type="ECO:0000256" key="19">
    <source>
        <dbReference type="ARBA" id="ARBA00022989"/>
    </source>
</evidence>
<evidence type="ECO:0000256" key="15">
    <source>
        <dbReference type="ARBA" id="ARBA00022801"/>
    </source>
</evidence>
<keyword evidence="14 28" id="KW-0812">Transmembrane</keyword>
<dbReference type="GO" id="GO:0009002">
    <property type="term" value="F:serine-type D-Ala-D-Ala carboxypeptidase activity"/>
    <property type="evidence" value="ECO:0007669"/>
    <property type="project" value="UniProtKB-EC"/>
</dbReference>
<evidence type="ECO:0000313" key="33">
    <source>
        <dbReference type="Proteomes" id="UP000242301"/>
    </source>
</evidence>
<evidence type="ECO:0000256" key="26">
    <source>
        <dbReference type="ARBA" id="ARBA00049902"/>
    </source>
</evidence>